<protein>
    <recommendedName>
        <fullName evidence="3">FHA domain-containing protein</fullName>
    </recommendedName>
</protein>
<gene>
    <name evidence="1" type="ORF">DFR60_11596</name>
</gene>
<dbReference type="EMBL" id="QJKD01000015">
    <property type="protein sequence ID" value="PXX48923.1"/>
    <property type="molecule type" value="Genomic_DNA"/>
</dbReference>
<proteinExistence type="predicted"/>
<evidence type="ECO:0000313" key="1">
    <source>
        <dbReference type="EMBL" id="PXX48923.1"/>
    </source>
</evidence>
<dbReference type="Proteomes" id="UP000248057">
    <property type="component" value="Unassembled WGS sequence"/>
</dbReference>
<dbReference type="RefSeq" id="WP_110325070.1">
    <property type="nucleotide sequence ID" value="NZ_QJKD01000015.1"/>
</dbReference>
<dbReference type="AlphaFoldDB" id="A0A2V3XXV1"/>
<sequence>MAVIRCGRGHYYDDEKFSRCPHCGIFNNAADQAEAAMETPVKKKRLLFGAVSGRKREKVQGSEEERVSEDGVTQAYDEVNIESEAYDDAKTIGRFSPEKGNDYVTGWLVCVAGEKKGADYRLHHGFNWIDGKKHWAVVYDDRENEFTAIPGKGTLTYLNGKHLETPVKIITGDQIQTGECIYEFVAFCRKGRVWEEE</sequence>
<name>A0A2V3XXV1_9FIRM</name>
<comment type="caution">
    <text evidence="1">The sequence shown here is derived from an EMBL/GenBank/DDBJ whole genome shotgun (WGS) entry which is preliminary data.</text>
</comment>
<accession>A0A2V3XXV1</accession>
<keyword evidence="2" id="KW-1185">Reference proteome</keyword>
<dbReference type="GeneID" id="86063931"/>
<reference evidence="1 2" key="1">
    <citation type="submission" date="2018-05" db="EMBL/GenBank/DDBJ databases">
        <title>Genomic Encyclopedia of Type Strains, Phase IV (KMG-IV): sequencing the most valuable type-strain genomes for metagenomic binning, comparative biology and taxonomic classification.</title>
        <authorList>
            <person name="Goeker M."/>
        </authorList>
    </citation>
    <scope>NUCLEOTIDE SEQUENCE [LARGE SCALE GENOMIC DNA]</scope>
    <source>
        <strain evidence="1 2">DSM 24995</strain>
    </source>
</reference>
<evidence type="ECO:0000313" key="2">
    <source>
        <dbReference type="Proteomes" id="UP000248057"/>
    </source>
</evidence>
<organism evidence="1 2">
    <name type="scientific">Hungatella effluvii</name>
    <dbReference type="NCBI Taxonomy" id="1096246"/>
    <lineage>
        <taxon>Bacteria</taxon>
        <taxon>Bacillati</taxon>
        <taxon>Bacillota</taxon>
        <taxon>Clostridia</taxon>
        <taxon>Lachnospirales</taxon>
        <taxon>Lachnospiraceae</taxon>
        <taxon>Hungatella</taxon>
    </lineage>
</organism>
<evidence type="ECO:0008006" key="3">
    <source>
        <dbReference type="Google" id="ProtNLM"/>
    </source>
</evidence>